<keyword evidence="1" id="KW-0812">Transmembrane</keyword>
<evidence type="ECO:0000313" key="3">
    <source>
        <dbReference type="Proteomes" id="UP000886808"/>
    </source>
</evidence>
<dbReference type="InterPro" id="IPR023804">
    <property type="entry name" value="DUF3792_TM"/>
</dbReference>
<reference evidence="2" key="2">
    <citation type="submission" date="2021-04" db="EMBL/GenBank/DDBJ databases">
        <authorList>
            <person name="Gilroy R."/>
        </authorList>
    </citation>
    <scope>NUCLEOTIDE SEQUENCE</scope>
    <source>
        <strain evidence="2">CHK193-4272</strain>
    </source>
</reference>
<accession>A0A9D1PGK6</accession>
<evidence type="ECO:0000256" key="1">
    <source>
        <dbReference type="SAM" id="Phobius"/>
    </source>
</evidence>
<dbReference type="EMBL" id="DXIE01000008">
    <property type="protein sequence ID" value="HIV61420.1"/>
    <property type="molecule type" value="Genomic_DNA"/>
</dbReference>
<reference evidence="2" key="1">
    <citation type="journal article" date="2021" name="PeerJ">
        <title>Extensive microbial diversity within the chicken gut microbiome revealed by metagenomics and culture.</title>
        <authorList>
            <person name="Gilroy R."/>
            <person name="Ravi A."/>
            <person name="Getino M."/>
            <person name="Pursley I."/>
            <person name="Horton D.L."/>
            <person name="Alikhan N.F."/>
            <person name="Baker D."/>
            <person name="Gharbi K."/>
            <person name="Hall N."/>
            <person name="Watson M."/>
            <person name="Adriaenssens E.M."/>
            <person name="Foster-Nyarko E."/>
            <person name="Jarju S."/>
            <person name="Secka A."/>
            <person name="Antonio M."/>
            <person name="Oren A."/>
            <person name="Chaudhuri R.R."/>
            <person name="La Ragione R."/>
            <person name="Hildebrand F."/>
            <person name="Pallen M.J."/>
        </authorList>
    </citation>
    <scope>NUCLEOTIDE SEQUENCE</scope>
    <source>
        <strain evidence="2">CHK193-4272</strain>
    </source>
</reference>
<feature type="transmembrane region" description="Helical" evidence="1">
    <location>
        <begin position="12"/>
        <end position="36"/>
    </location>
</feature>
<comment type="caution">
    <text evidence="2">The sequence shown here is derived from an EMBL/GenBank/DDBJ whole genome shotgun (WGS) entry which is preliminary data.</text>
</comment>
<dbReference type="Proteomes" id="UP000886808">
    <property type="component" value="Unassembled WGS sequence"/>
</dbReference>
<dbReference type="Pfam" id="PF12670">
    <property type="entry name" value="DUF3792"/>
    <property type="match status" value="1"/>
</dbReference>
<feature type="transmembrane region" description="Helical" evidence="1">
    <location>
        <begin position="48"/>
        <end position="68"/>
    </location>
</feature>
<dbReference type="NCBIfam" id="TIGR04086">
    <property type="entry name" value="TIGR04086_membr"/>
    <property type="match status" value="1"/>
</dbReference>
<gene>
    <name evidence="2" type="ORF">H9746_01010</name>
</gene>
<proteinExistence type="predicted"/>
<dbReference type="AlphaFoldDB" id="A0A9D1PGK6"/>
<organism evidence="2 3">
    <name type="scientific">Candidatus Butyricicoccus avistercoris</name>
    <dbReference type="NCBI Taxonomy" id="2838518"/>
    <lineage>
        <taxon>Bacteria</taxon>
        <taxon>Bacillati</taxon>
        <taxon>Bacillota</taxon>
        <taxon>Clostridia</taxon>
        <taxon>Eubacteriales</taxon>
        <taxon>Butyricicoccaceae</taxon>
        <taxon>Butyricicoccus</taxon>
    </lineage>
</organism>
<keyword evidence="1" id="KW-1133">Transmembrane helix</keyword>
<feature type="transmembrane region" description="Helical" evidence="1">
    <location>
        <begin position="101"/>
        <end position="123"/>
    </location>
</feature>
<protein>
    <submittedName>
        <fullName evidence="2">TIGR04086 family membrane protein</fullName>
    </submittedName>
</protein>
<sequence length="132" mass="14226">MKKHEPTSVVQVLAVPVLIGFVATLILMAICSVVIWLGKMSSTQISTLSLICIGMGSFFTSLIAARLAGQKRLMWGFIAGLCLFGCIALLSLAWLGQTVDFMRVSINFAVSIVTAVLGSLLGASMKRKRYKK</sequence>
<keyword evidence="1" id="KW-0472">Membrane</keyword>
<evidence type="ECO:0000313" key="2">
    <source>
        <dbReference type="EMBL" id="HIV61420.1"/>
    </source>
</evidence>
<feature type="transmembrane region" description="Helical" evidence="1">
    <location>
        <begin position="75"/>
        <end position="95"/>
    </location>
</feature>
<name>A0A9D1PGK6_9FIRM</name>